<evidence type="ECO:0000256" key="3">
    <source>
        <dbReference type="ARBA" id="ARBA00023125"/>
    </source>
</evidence>
<dbReference type="Gene3D" id="1.10.10.10">
    <property type="entry name" value="Winged helix-like DNA-binding domain superfamily/Winged helix DNA-binding domain"/>
    <property type="match status" value="2"/>
</dbReference>
<dbReference type="EMBL" id="CYHE01000002">
    <property type="protein sequence ID" value="CUA93604.1"/>
    <property type="molecule type" value="Genomic_DNA"/>
</dbReference>
<evidence type="ECO:0000256" key="2">
    <source>
        <dbReference type="ARBA" id="ARBA00023015"/>
    </source>
</evidence>
<keyword evidence="7" id="KW-1185">Reference proteome</keyword>
<dbReference type="Pfam" id="PF03466">
    <property type="entry name" value="LysR_substrate"/>
    <property type="match status" value="1"/>
</dbReference>
<protein>
    <submittedName>
        <fullName evidence="6">DNA-binding transcriptional regulator, LysR family</fullName>
    </submittedName>
</protein>
<dbReference type="PANTHER" id="PTHR30126:SF98">
    <property type="entry name" value="HTH-TYPE TRANSCRIPTIONAL ACTIVATOR BAUR"/>
    <property type="match status" value="1"/>
</dbReference>
<evidence type="ECO:0000256" key="1">
    <source>
        <dbReference type="ARBA" id="ARBA00009437"/>
    </source>
</evidence>
<dbReference type="RefSeq" id="WP_055454692.1">
    <property type="nucleotide sequence ID" value="NZ_CYHE01000002.1"/>
</dbReference>
<reference evidence="7" key="1">
    <citation type="submission" date="2015-08" db="EMBL/GenBank/DDBJ databases">
        <authorList>
            <person name="Varghese N."/>
        </authorList>
    </citation>
    <scope>NUCLEOTIDE SEQUENCE [LARGE SCALE GENOMIC DNA]</scope>
    <source>
        <strain evidence="7">DSM 23407</strain>
    </source>
</reference>
<evidence type="ECO:0000313" key="6">
    <source>
        <dbReference type="EMBL" id="CUA93604.1"/>
    </source>
</evidence>
<feature type="domain" description="HTH lysR-type" evidence="5">
    <location>
        <begin position="94"/>
        <end position="150"/>
    </location>
</feature>
<name>A0A0K6HRV7_9HYPH</name>
<keyword evidence="2" id="KW-0805">Transcription regulation</keyword>
<dbReference type="PANTHER" id="PTHR30126">
    <property type="entry name" value="HTH-TYPE TRANSCRIPTIONAL REGULATOR"/>
    <property type="match status" value="1"/>
</dbReference>
<dbReference type="SUPFAM" id="SSF53850">
    <property type="entry name" value="Periplasmic binding protein-like II"/>
    <property type="match status" value="1"/>
</dbReference>
<organism evidence="6 7">
    <name type="scientific">Pannonibacter indicus</name>
    <dbReference type="NCBI Taxonomy" id="466044"/>
    <lineage>
        <taxon>Bacteria</taxon>
        <taxon>Pseudomonadati</taxon>
        <taxon>Pseudomonadota</taxon>
        <taxon>Alphaproteobacteria</taxon>
        <taxon>Hyphomicrobiales</taxon>
        <taxon>Stappiaceae</taxon>
        <taxon>Pannonibacter</taxon>
    </lineage>
</organism>
<comment type="similarity">
    <text evidence="1">Belongs to the LysR transcriptional regulatory family.</text>
</comment>
<gene>
    <name evidence="6" type="ORF">Ga0061067_102445</name>
</gene>
<dbReference type="Gene3D" id="3.40.190.10">
    <property type="entry name" value="Periplasmic binding protein-like II"/>
    <property type="match status" value="2"/>
</dbReference>
<evidence type="ECO:0000256" key="4">
    <source>
        <dbReference type="ARBA" id="ARBA00023163"/>
    </source>
</evidence>
<dbReference type="Pfam" id="PF00126">
    <property type="entry name" value="HTH_1"/>
    <property type="match status" value="2"/>
</dbReference>
<dbReference type="InterPro" id="IPR005119">
    <property type="entry name" value="LysR_subst-bd"/>
</dbReference>
<dbReference type="InterPro" id="IPR000847">
    <property type="entry name" value="LysR_HTH_N"/>
</dbReference>
<keyword evidence="4" id="KW-0804">Transcription</keyword>
<dbReference type="InterPro" id="IPR036390">
    <property type="entry name" value="WH_DNA-bd_sf"/>
</dbReference>
<dbReference type="InterPro" id="IPR036388">
    <property type="entry name" value="WH-like_DNA-bd_sf"/>
</dbReference>
<dbReference type="OrthoDB" id="9803030at2"/>
<dbReference type="Proteomes" id="UP000183900">
    <property type="component" value="Unassembled WGS sequence"/>
</dbReference>
<sequence length="391" mass="42743">MISRNLRHLRLYLWVASTGSLSQSAEACHVSQPAVTQAIGKLENEAGGLLFDRTRQGFFTTPRGEVLANRVQRAFALLDPALSDISPRLRLTATTAQLQALVAVHETQNFTLAARRLGLAQPTVHRAISQLEQEAGRNLFERTAFGSIAGRATRTLVQAVMLAFRELDQLESDLAELDGGDAGRIVIGALPLSRSVLLPRTLVRFRQQRPYHGVLIMDGLYDELLGGLRRGEIDMIVGALRVPAPIGDIVQEPLFADKLTVLAGNHHPLAGRDDVSLAELRDCAWVVPRQGTPARDQFDAFFAGVGQPESIIEAGSILFMREVLDNSDHLGCISSAQARAEISKGLVTEIAVDAGWKVRQIGLTYRASWAPTKAQELLLRLLRDSVEEEAL</sequence>
<proteinExistence type="inferred from homology"/>
<evidence type="ECO:0000259" key="5">
    <source>
        <dbReference type="PROSITE" id="PS50931"/>
    </source>
</evidence>
<dbReference type="GO" id="GO:0003700">
    <property type="term" value="F:DNA-binding transcription factor activity"/>
    <property type="evidence" value="ECO:0007669"/>
    <property type="project" value="InterPro"/>
</dbReference>
<dbReference type="PROSITE" id="PS50931">
    <property type="entry name" value="HTH_LYSR"/>
    <property type="match status" value="2"/>
</dbReference>
<dbReference type="PRINTS" id="PR00039">
    <property type="entry name" value="HTHLYSR"/>
</dbReference>
<evidence type="ECO:0000313" key="7">
    <source>
        <dbReference type="Proteomes" id="UP000183900"/>
    </source>
</evidence>
<feature type="domain" description="HTH lysR-type" evidence="5">
    <location>
        <begin position="4"/>
        <end position="61"/>
    </location>
</feature>
<dbReference type="SUPFAM" id="SSF46785">
    <property type="entry name" value="Winged helix' DNA-binding domain"/>
    <property type="match status" value="2"/>
</dbReference>
<dbReference type="GO" id="GO:0000976">
    <property type="term" value="F:transcription cis-regulatory region binding"/>
    <property type="evidence" value="ECO:0007669"/>
    <property type="project" value="TreeGrafter"/>
</dbReference>
<keyword evidence="3 6" id="KW-0238">DNA-binding</keyword>
<accession>A0A0K6HRV7</accession>
<dbReference type="AlphaFoldDB" id="A0A0K6HRV7"/>